<organism evidence="1 2">
    <name type="scientific">Parascaris univalens</name>
    <name type="common">Nematode worm</name>
    <dbReference type="NCBI Taxonomy" id="6257"/>
    <lineage>
        <taxon>Eukaryota</taxon>
        <taxon>Metazoa</taxon>
        <taxon>Ecdysozoa</taxon>
        <taxon>Nematoda</taxon>
        <taxon>Chromadorea</taxon>
        <taxon>Rhabditida</taxon>
        <taxon>Spirurina</taxon>
        <taxon>Ascaridomorpha</taxon>
        <taxon>Ascaridoidea</taxon>
        <taxon>Ascarididae</taxon>
        <taxon>Parascaris</taxon>
    </lineage>
</organism>
<sequence>MDSLFNSFPFTNPLFAPTIPNLKMPRNFCGKISFSLGDRKRENIIPSKIKEKATNDFSFIICCE</sequence>
<reference evidence="2" key="1">
    <citation type="submission" date="2022-11" db="UniProtKB">
        <authorList>
            <consortium name="WormBaseParasite"/>
        </authorList>
    </citation>
    <scope>IDENTIFICATION</scope>
</reference>
<proteinExistence type="predicted"/>
<protein>
    <submittedName>
        <fullName evidence="2">Uncharacterized protein</fullName>
    </submittedName>
</protein>
<evidence type="ECO:0000313" key="1">
    <source>
        <dbReference type="Proteomes" id="UP000887569"/>
    </source>
</evidence>
<name>A0A914ZKK7_PARUN</name>
<dbReference type="WBParaSite" id="PgB06_g061_t03">
    <property type="protein sequence ID" value="PgB06_g061_t03"/>
    <property type="gene ID" value="PgB06_g061"/>
</dbReference>
<dbReference type="AlphaFoldDB" id="A0A914ZKK7"/>
<keyword evidence="1" id="KW-1185">Reference proteome</keyword>
<accession>A0A914ZKK7</accession>
<dbReference type="Proteomes" id="UP000887569">
    <property type="component" value="Unplaced"/>
</dbReference>
<evidence type="ECO:0000313" key="2">
    <source>
        <dbReference type="WBParaSite" id="PgB06_g061_t03"/>
    </source>
</evidence>